<dbReference type="PRINTS" id="PR00420">
    <property type="entry name" value="RNGMNOXGNASE"/>
</dbReference>
<name>A0AA46PMK5_9NOCA</name>
<dbReference type="InterPro" id="IPR002938">
    <property type="entry name" value="FAD-bd"/>
</dbReference>
<reference evidence="2" key="1">
    <citation type="submission" date="2022-09" db="EMBL/GenBank/DDBJ databases">
        <title>The genome sequence of Rhodococcus aetherivorans N1.</title>
        <authorList>
            <person name="Jiang W."/>
        </authorList>
    </citation>
    <scope>NUCLEOTIDE SEQUENCE</scope>
    <source>
        <strain evidence="2">N1</strain>
    </source>
</reference>
<protein>
    <submittedName>
        <fullName evidence="2">NAD(P)/FAD-dependent oxidoreductase</fullName>
    </submittedName>
</protein>
<dbReference type="GO" id="GO:0071949">
    <property type="term" value="F:FAD binding"/>
    <property type="evidence" value="ECO:0007669"/>
    <property type="project" value="InterPro"/>
</dbReference>
<dbReference type="PANTHER" id="PTHR42685">
    <property type="entry name" value="GERANYLGERANYL DIPHOSPHATE REDUCTASE"/>
    <property type="match status" value="1"/>
</dbReference>
<accession>A0AA46PMK5</accession>
<dbReference type="EMBL" id="CP106982">
    <property type="protein sequence ID" value="UYF93292.1"/>
    <property type="molecule type" value="Genomic_DNA"/>
</dbReference>
<dbReference type="RefSeq" id="WP_006946894.1">
    <property type="nucleotide sequence ID" value="NZ_CAVJ010000259.1"/>
</dbReference>
<dbReference type="AlphaFoldDB" id="A0AA46PMK5"/>
<dbReference type="SUPFAM" id="SSF51905">
    <property type="entry name" value="FAD/NAD(P)-binding domain"/>
    <property type="match status" value="1"/>
</dbReference>
<dbReference type="Gene3D" id="3.50.50.60">
    <property type="entry name" value="FAD/NAD(P)-binding domain"/>
    <property type="match status" value="1"/>
</dbReference>
<dbReference type="GeneID" id="83623357"/>
<dbReference type="PANTHER" id="PTHR42685:SF19">
    <property type="entry name" value="POSSIBLE OXIDOREDUCTASE"/>
    <property type="match status" value="1"/>
</dbReference>
<proteinExistence type="predicted"/>
<dbReference type="Proteomes" id="UP001163947">
    <property type="component" value="Chromosome"/>
</dbReference>
<sequence>MHDLIVVGAGPAGLATALYSARAGLDTVVIESRPSPIDKACGEGLMPGAVACLRELGVPLDGHPLRGIRYTDGHCRAEAVFRDGHGLGVRRTDLQAALQSEVVTRGVPVLQRRVSEITQDARCVTAAGATARYLVAADGLHSAIRRQLGLDRPPSGHHRWGLRRHFEVAPWTDFVEVHWARDREAYVTPVGPRLVGVALLSATRGSFARQLAEFPALAQRLPDTAATAVRGAGPMRQDARARVAGRVLLVGDAAGYVDAITGEGIDVALKCARALVQCLECGQPARYERAWSRASRRSRLLTSSLLWARRQPRLGPVIVPLAARSPRLFAAAVHQVAR</sequence>
<dbReference type="Pfam" id="PF01494">
    <property type="entry name" value="FAD_binding_3"/>
    <property type="match status" value="1"/>
</dbReference>
<dbReference type="InterPro" id="IPR050407">
    <property type="entry name" value="Geranylgeranyl_reductase"/>
</dbReference>
<evidence type="ECO:0000259" key="1">
    <source>
        <dbReference type="Pfam" id="PF01494"/>
    </source>
</evidence>
<evidence type="ECO:0000313" key="3">
    <source>
        <dbReference type="Proteomes" id="UP001163947"/>
    </source>
</evidence>
<dbReference type="InterPro" id="IPR036188">
    <property type="entry name" value="FAD/NAD-bd_sf"/>
</dbReference>
<gene>
    <name evidence="2" type="ORF">OCS65_23045</name>
</gene>
<organism evidence="2 3">
    <name type="scientific">Rhodococcus aetherivorans</name>
    <dbReference type="NCBI Taxonomy" id="191292"/>
    <lineage>
        <taxon>Bacteria</taxon>
        <taxon>Bacillati</taxon>
        <taxon>Actinomycetota</taxon>
        <taxon>Actinomycetes</taxon>
        <taxon>Mycobacteriales</taxon>
        <taxon>Nocardiaceae</taxon>
        <taxon>Rhodococcus</taxon>
    </lineage>
</organism>
<feature type="domain" description="FAD-binding" evidence="1">
    <location>
        <begin position="3"/>
        <end position="279"/>
    </location>
</feature>
<evidence type="ECO:0000313" key="2">
    <source>
        <dbReference type="EMBL" id="UYF93292.1"/>
    </source>
</evidence>